<feature type="compositionally biased region" description="Low complexity" evidence="5">
    <location>
        <begin position="1169"/>
        <end position="1178"/>
    </location>
</feature>
<dbReference type="InterPro" id="IPR042479">
    <property type="entry name" value="Slf1"/>
</dbReference>
<feature type="domain" description="BRCT" evidence="6">
    <location>
        <begin position="609"/>
        <end position="696"/>
    </location>
</feature>
<protein>
    <submittedName>
        <fullName evidence="7">SMC5-SMC6 complex localization factor protein 1</fullName>
    </submittedName>
</protein>
<dbReference type="SUPFAM" id="SSF52113">
    <property type="entry name" value="BRCT domain"/>
    <property type="match status" value="1"/>
</dbReference>
<dbReference type="SMART" id="SM00248">
    <property type="entry name" value="ANK"/>
    <property type="match status" value="3"/>
</dbReference>
<comment type="similarity">
    <text evidence="1">Belongs to the heat shock protein 70 family.</text>
</comment>
<dbReference type="OrthoDB" id="273147at2759"/>
<feature type="region of interest" description="Disordered" evidence="5">
    <location>
        <begin position="1234"/>
        <end position="1308"/>
    </location>
</feature>
<feature type="compositionally biased region" description="Polar residues" evidence="5">
    <location>
        <begin position="1235"/>
        <end position="1278"/>
    </location>
</feature>
<feature type="region of interest" description="Disordered" evidence="5">
    <location>
        <begin position="883"/>
        <end position="1178"/>
    </location>
</feature>
<keyword evidence="3" id="KW-0067">ATP-binding</keyword>
<dbReference type="SUPFAM" id="SSF48403">
    <property type="entry name" value="Ankyrin repeat"/>
    <property type="match status" value="1"/>
</dbReference>
<keyword evidence="4" id="KW-0040">ANK repeat</keyword>
<comment type="caution">
    <text evidence="7">The sequence shown here is derived from an EMBL/GenBank/DDBJ whole genome shotgun (WGS) entry which is preliminary data.</text>
</comment>
<keyword evidence="8" id="KW-1185">Reference proteome</keyword>
<dbReference type="PANTHER" id="PTHR46677">
    <property type="entry name" value="SMC5-SMC6 COMPLEX LOCALIZATION FACTOR PROTEIN 1"/>
    <property type="match status" value="1"/>
</dbReference>
<feature type="compositionally biased region" description="Polar residues" evidence="5">
    <location>
        <begin position="966"/>
        <end position="1026"/>
    </location>
</feature>
<dbReference type="SMART" id="SM00292">
    <property type="entry name" value="BRCT"/>
    <property type="match status" value="2"/>
</dbReference>
<evidence type="ECO:0000313" key="8">
    <source>
        <dbReference type="Proteomes" id="UP000683360"/>
    </source>
</evidence>
<dbReference type="PROSITE" id="PS50088">
    <property type="entry name" value="ANK_REPEAT"/>
    <property type="match status" value="2"/>
</dbReference>
<dbReference type="Gene3D" id="1.25.40.20">
    <property type="entry name" value="Ankyrin repeat-containing domain"/>
    <property type="match status" value="1"/>
</dbReference>
<evidence type="ECO:0000256" key="3">
    <source>
        <dbReference type="ARBA" id="ARBA00022840"/>
    </source>
</evidence>
<feature type="compositionally biased region" description="Low complexity" evidence="5">
    <location>
        <begin position="1908"/>
        <end position="1927"/>
    </location>
</feature>
<dbReference type="InterPro" id="IPR002110">
    <property type="entry name" value="Ankyrin_rpt"/>
</dbReference>
<feature type="repeat" description="ANK" evidence="4">
    <location>
        <begin position="1962"/>
        <end position="1995"/>
    </location>
</feature>
<dbReference type="CDD" id="cd10229">
    <property type="entry name" value="ASKHA_NBD_HSP70_HSPA12"/>
    <property type="match status" value="1"/>
</dbReference>
<dbReference type="GO" id="GO:0005524">
    <property type="term" value="F:ATP binding"/>
    <property type="evidence" value="ECO:0007669"/>
    <property type="project" value="UniProtKB-KW"/>
</dbReference>
<feature type="compositionally biased region" description="Polar residues" evidence="5">
    <location>
        <begin position="1287"/>
        <end position="1308"/>
    </location>
</feature>
<dbReference type="Pfam" id="PF00012">
    <property type="entry name" value="HSP70"/>
    <property type="match status" value="1"/>
</dbReference>
<dbReference type="InterPro" id="IPR001357">
    <property type="entry name" value="BRCT_dom"/>
</dbReference>
<reference evidence="7" key="1">
    <citation type="submission" date="2021-03" db="EMBL/GenBank/DDBJ databases">
        <authorList>
            <person name="Bekaert M."/>
        </authorList>
    </citation>
    <scope>NUCLEOTIDE SEQUENCE</scope>
</reference>
<dbReference type="GO" id="GO:0140662">
    <property type="term" value="F:ATP-dependent protein folding chaperone"/>
    <property type="evidence" value="ECO:0007669"/>
    <property type="project" value="InterPro"/>
</dbReference>
<organism evidence="7 8">
    <name type="scientific">Mytilus edulis</name>
    <name type="common">Blue mussel</name>
    <dbReference type="NCBI Taxonomy" id="6550"/>
    <lineage>
        <taxon>Eukaryota</taxon>
        <taxon>Metazoa</taxon>
        <taxon>Spiralia</taxon>
        <taxon>Lophotrochozoa</taxon>
        <taxon>Mollusca</taxon>
        <taxon>Bivalvia</taxon>
        <taxon>Autobranchia</taxon>
        <taxon>Pteriomorphia</taxon>
        <taxon>Mytilida</taxon>
        <taxon>Mytiloidea</taxon>
        <taxon>Mytilidae</taxon>
        <taxon>Mytilinae</taxon>
        <taxon>Mytilus</taxon>
    </lineage>
</organism>
<dbReference type="SUPFAM" id="SSF53067">
    <property type="entry name" value="Actin-like ATPase domain"/>
    <property type="match status" value="2"/>
</dbReference>
<dbReference type="Proteomes" id="UP000683360">
    <property type="component" value="Unassembled WGS sequence"/>
</dbReference>
<dbReference type="GO" id="GO:0035861">
    <property type="term" value="C:site of double-strand break"/>
    <property type="evidence" value="ECO:0007669"/>
    <property type="project" value="TreeGrafter"/>
</dbReference>
<feature type="compositionally biased region" description="Polar residues" evidence="5">
    <location>
        <begin position="1096"/>
        <end position="1159"/>
    </location>
</feature>
<accession>A0A8S3PN40</accession>
<dbReference type="InterPro" id="IPR049936">
    <property type="entry name" value="TopBP1_BRCT_8"/>
</dbReference>
<dbReference type="GO" id="GO:2000781">
    <property type="term" value="P:positive regulation of double-strand break repair"/>
    <property type="evidence" value="ECO:0007669"/>
    <property type="project" value="InterPro"/>
</dbReference>
<feature type="compositionally biased region" description="Low complexity" evidence="5">
    <location>
        <begin position="932"/>
        <end position="954"/>
    </location>
</feature>
<dbReference type="Pfam" id="PF12796">
    <property type="entry name" value="Ank_2"/>
    <property type="match status" value="1"/>
</dbReference>
<name>A0A8S3PN40_MYTED</name>
<dbReference type="Gene3D" id="3.30.420.40">
    <property type="match status" value="1"/>
</dbReference>
<dbReference type="FunFam" id="3.40.50.10190:FF:000018">
    <property type="entry name" value="DNA topoisomerase 2-binding protein 1"/>
    <property type="match status" value="1"/>
</dbReference>
<dbReference type="PANTHER" id="PTHR46677:SF1">
    <property type="entry name" value="SMC5-SMC6 COMPLEX LOCALIZATION FACTOR PROTEIN 1"/>
    <property type="match status" value="1"/>
</dbReference>
<evidence type="ECO:0000256" key="5">
    <source>
        <dbReference type="SAM" id="MobiDB-lite"/>
    </source>
</evidence>
<dbReference type="InterPro" id="IPR043129">
    <property type="entry name" value="ATPase_NBD"/>
</dbReference>
<evidence type="ECO:0000256" key="2">
    <source>
        <dbReference type="ARBA" id="ARBA00022741"/>
    </source>
</evidence>
<proteinExistence type="inferred from homology"/>
<keyword evidence="2" id="KW-0547">Nucleotide-binding</keyword>
<feature type="repeat" description="ANK" evidence="4">
    <location>
        <begin position="2047"/>
        <end position="2079"/>
    </location>
</feature>
<feature type="compositionally biased region" description="Polar residues" evidence="5">
    <location>
        <begin position="1034"/>
        <end position="1057"/>
    </location>
</feature>
<dbReference type="InterPro" id="IPR036420">
    <property type="entry name" value="BRCT_dom_sf"/>
</dbReference>
<feature type="region of interest" description="Disordered" evidence="5">
    <location>
        <begin position="1901"/>
        <end position="1948"/>
    </location>
</feature>
<feature type="compositionally biased region" description="Polar residues" evidence="5">
    <location>
        <begin position="1065"/>
        <end position="1088"/>
    </location>
</feature>
<dbReference type="GO" id="GO:1990166">
    <property type="term" value="P:protein localization to site of double-strand break"/>
    <property type="evidence" value="ECO:0007669"/>
    <property type="project" value="TreeGrafter"/>
</dbReference>
<dbReference type="InterPro" id="IPR036770">
    <property type="entry name" value="Ankyrin_rpt-contain_sf"/>
</dbReference>
<dbReference type="CDD" id="cd17728">
    <property type="entry name" value="BRCT_TopBP1_rpt8"/>
    <property type="match status" value="1"/>
</dbReference>
<evidence type="ECO:0000256" key="4">
    <source>
        <dbReference type="PROSITE-ProRule" id="PRU00023"/>
    </source>
</evidence>
<evidence type="ECO:0000313" key="7">
    <source>
        <dbReference type="EMBL" id="CAG2184706.1"/>
    </source>
</evidence>
<dbReference type="InterPro" id="IPR013126">
    <property type="entry name" value="Hsp_70_fam"/>
</dbReference>
<dbReference type="GO" id="GO:0005634">
    <property type="term" value="C:nucleus"/>
    <property type="evidence" value="ECO:0007669"/>
    <property type="project" value="TreeGrafter"/>
</dbReference>
<dbReference type="Pfam" id="PF00533">
    <property type="entry name" value="BRCT"/>
    <property type="match status" value="1"/>
</dbReference>
<sequence length="2237" mass="250728">MESDNTVLVVGIDFGTSGSGYAFSFRHEYKNDPLNISTYSWTGSAYKTPSSILIKPDQTFDSFGDEAEEKYKDLCENGSEREWFFLHGFKMQLYKAVEKGQDVRQDILMKDITGKKISGKLVLSYAIGYLRKHVIDQLEHRNTGVPEEYITWVITVPAIWDDACKQFMKQSAQKAGIHLEKFSLVYEPEAASIYAKSLPLERVAGDDNTISLKNFDPGKKFIVVDGGGGTIDISAQKVEENGGLAIIHRACGGPYGGEFINQEYRRLLTKICGGEVLRQFKEDHIYDYTDMMKNFETKKKTFVDPHCSGVSTIMMVGGFSESEIIRVRIKEAFPDKEVFIPQQGGQAVLQGAVLYGHNPRIVSSRTCNYTYGVAVTTPFQHDVHDPTKLFIDNEEEMCDDIFHKCYTIDEQVDMGERRSISLTYNYVDEITQERRKDDGKVEIYISEAQNPMYVTDQGTTLHAVIHVPPPGGLWPPISHGRVELERGGTEMIGTYIDKITGARTSTTFEFLPKQENEFRQRLYDPQNVLLQSDDLDMLKLEKLQGNEDDKNSLYCINVLTKTSEIQTVWLVEEPDSRTVKYSICLFRLCTFITCLHLTYRDMACGRTRLQSSKIFLLSGIDSEERKVLSTSIHKLGGLYLNVDSYQTNVTHVVCGKLSRSEKFLGACAMGKWVLHPDFIRRSAEQGHWLQEELFEWSNYNEPSVSLDMRTAGSRWRFNLEVFQTLAFSDWNVAVVVSDPKKRYVYRRLLACGGAKVYNLNLPVKDIAKVANTLTYIFVSEKTAASLLHLVEYGILCLRPEYIGDYLVKDPTPDPMEYLVQPSSDGAELDFSMDINCSQQTDTPYSSQEVSQYLSPTNNLGFLPMSQHETNIHDTITRRTRHKLQVTLKKSPRTQSPASDIVLGLTPQHSATPSPQETPIKSVNTCKRSLNQNTVVSDVSPSNSSRSSISTRNTPEQTAETILYTRNVIQTRSSSGRYSPNTDQSADTVSAGQLSSNFIRTRSGRNTPNTDQSLEGISPGQSTSNMKTFIRTRSGRNTPNTDQSLEGISPGQSTSNMKTFIRTRSGRNTPNTDQSLEGISPGQLTSNMKNFIRTRSGRNTPNTDQSLEGISPSQSPSNFIRTRSGRNTPNTDQSLEGISPGQSTSNFIRTRSGRNTPSTDQSEKISAVQSSSNLNSRSIRNTPITNQFAEGILPGQLQSDLIRRRSGRNTPITNQSSEGILPGQLQSDLIRRRSGRNTPITDHSSDGTSMDQSQSVIKSVSGRLTSDTKQSLENSSCNMIISPRRTRMSLNRNSTVVKQLSDSNDSCNKNGDTAVSNLAIQSTGNEKSINTHQIHIKPLESQSTSGQSSSSDTEEFSPVYSVVKSSAVPVASVLPTQNESGSKEISTMVPDDQQISAKQSNSEGNNINKDGEICASTTDLCKPISRQCHSTHVKVKSEERLETNLENEVISIDKENSCKPIKTYVYTKPLTRRQNMQIIQQAQKLVTNKDSVKNTVTLDKFESFEIRAESAGTSSEVGNSANSILNVPTKRKAEDLDFGNVKRQKVYDDKYHWCPVVGTLNLFLSEEDMEVEQKVEETPFQFSTGLTNIIHTCLDETCGMRFLFAGLEVFKSSLTAKKYPSSATLHLIMNQILMGEKTIDLVGQRTYCALMKVLQLHPPTSQVAINMYNESLVFRKSNEYEEGQDWTFIKNVISDTVHDDVRRSNGIHLLRYLVAVLEQNYSFVIQRYKDSPGSIQKLRSSMLGQLLWSSLNQIFFNSRCRDLLVFVEEVITSQISPDNKSDLLKLLLSIFSMAMNLCYLVENNMSQQNVGTAIFGKTVSIFLHEVTKVINNSLDECLLKEVLMTLQPSWFCLGVCSYLLAEYDDYLLVEGLPKDRISLKDIVSKYFYLLPHIKSQPLIRSPHKKRITTSRPSTPQSPSMSQRMSLLSTPQKVVPLSPASSTSNTPERRTNRLMKNINKKNFKGETPLHAACIKNDVLKLKQLLKIPGVDVNVQDNAGWTPMHEACNHGRVQCVEELLHFVPAKTVDHYFSTGGPRCKKADLLIGNDEGITPLHDAVLNSRKDICQLLLQHAGGVLLKQKTVMGYTPIEMSQDDDMRDVLLSYSDDVFTSSQESSQGQVPGSHLYDQVLGQGQKVRCCSVEDCVKYVSLVSFLITSYITATKTTTMCTYNDKENHTGSAVDEKDKLINSDVKILRNMKKYLLKFEDHVRKICDTNTTDRLDMQLALLMCIQSNGMDIS</sequence>
<dbReference type="EMBL" id="CAJPWZ010000017">
    <property type="protein sequence ID" value="CAG2184706.1"/>
    <property type="molecule type" value="Genomic_DNA"/>
</dbReference>
<dbReference type="PROSITE" id="PS50172">
    <property type="entry name" value="BRCT"/>
    <property type="match status" value="1"/>
</dbReference>
<evidence type="ECO:0000256" key="1">
    <source>
        <dbReference type="ARBA" id="ARBA00007381"/>
    </source>
</evidence>
<dbReference type="CDD" id="cd17738">
    <property type="entry name" value="BRCT_TopBP1_rpt7"/>
    <property type="match status" value="1"/>
</dbReference>
<dbReference type="GO" id="GO:0006974">
    <property type="term" value="P:DNA damage response"/>
    <property type="evidence" value="ECO:0007669"/>
    <property type="project" value="TreeGrafter"/>
</dbReference>
<evidence type="ECO:0000259" key="6">
    <source>
        <dbReference type="PROSITE" id="PS50172"/>
    </source>
</evidence>
<dbReference type="Gene3D" id="3.40.50.10190">
    <property type="entry name" value="BRCT domain"/>
    <property type="match status" value="2"/>
</dbReference>
<dbReference type="PROSITE" id="PS50297">
    <property type="entry name" value="ANK_REP_REGION"/>
    <property type="match status" value="2"/>
</dbReference>
<gene>
    <name evidence="7" type="ORF">MEDL_354</name>
</gene>
<feature type="compositionally biased region" description="Polar residues" evidence="5">
    <location>
        <begin position="906"/>
        <end position="931"/>
    </location>
</feature>